<protein>
    <submittedName>
        <fullName evidence="2">DUF6920 family protein</fullName>
    </submittedName>
</protein>
<comment type="caution">
    <text evidence="2">The sequence shown here is derived from an EMBL/GenBank/DDBJ whole genome shotgun (WGS) entry which is preliminary data.</text>
</comment>
<dbReference type="EMBL" id="JBHSDS010000006">
    <property type="protein sequence ID" value="MFC4357963.1"/>
    <property type="molecule type" value="Genomic_DNA"/>
</dbReference>
<dbReference type="InterPro" id="IPR054213">
    <property type="entry name" value="DUF6920"/>
</dbReference>
<evidence type="ECO:0000313" key="3">
    <source>
        <dbReference type="Proteomes" id="UP001595921"/>
    </source>
</evidence>
<proteinExistence type="predicted"/>
<evidence type="ECO:0000313" key="2">
    <source>
        <dbReference type="EMBL" id="MFC4357963.1"/>
    </source>
</evidence>
<dbReference type="Proteomes" id="UP001595921">
    <property type="component" value="Unassembled WGS sequence"/>
</dbReference>
<dbReference type="AlphaFoldDB" id="A0ABD5PBA4"/>
<keyword evidence="3" id="KW-1185">Reference proteome</keyword>
<evidence type="ECO:0000256" key="1">
    <source>
        <dbReference type="SAM" id="Phobius"/>
    </source>
</evidence>
<name>A0ABD5PBA4_9EURY</name>
<accession>A0ABD5PBA4</accession>
<keyword evidence="1" id="KW-0812">Transmembrane</keyword>
<reference evidence="2 3" key="1">
    <citation type="journal article" date="2019" name="Int. J. Syst. Evol. Microbiol.">
        <title>The Global Catalogue of Microorganisms (GCM) 10K type strain sequencing project: providing services to taxonomists for standard genome sequencing and annotation.</title>
        <authorList>
            <consortium name="The Broad Institute Genomics Platform"/>
            <consortium name="The Broad Institute Genome Sequencing Center for Infectious Disease"/>
            <person name="Wu L."/>
            <person name="Ma J."/>
        </authorList>
    </citation>
    <scope>NUCLEOTIDE SEQUENCE [LARGE SCALE GENOMIC DNA]</scope>
    <source>
        <strain evidence="2 3">CGMCC 1.12553</strain>
    </source>
</reference>
<dbReference type="Pfam" id="PF21900">
    <property type="entry name" value="DUF6920"/>
    <property type="match status" value="1"/>
</dbReference>
<feature type="transmembrane region" description="Helical" evidence="1">
    <location>
        <begin position="6"/>
        <end position="25"/>
    </location>
</feature>
<keyword evidence="1" id="KW-1133">Transmembrane helix</keyword>
<keyword evidence="1" id="KW-0472">Membrane</keyword>
<dbReference type="RefSeq" id="WP_267624454.1">
    <property type="nucleotide sequence ID" value="NZ_JAODIW010000008.1"/>
</dbReference>
<organism evidence="2 3">
    <name type="scientific">Halobium salinum</name>
    <dbReference type="NCBI Taxonomy" id="1364940"/>
    <lineage>
        <taxon>Archaea</taxon>
        <taxon>Methanobacteriati</taxon>
        <taxon>Methanobacteriota</taxon>
        <taxon>Stenosarchaea group</taxon>
        <taxon>Halobacteria</taxon>
        <taxon>Halobacteriales</taxon>
        <taxon>Haloferacaceae</taxon>
        <taxon>Halobium</taxon>
    </lineage>
</organism>
<gene>
    <name evidence="2" type="ORF">ACFO0N_08385</name>
</gene>
<sequence>MFRTRLGARHVGVALVGIGGVLGAVRFRSRRGVRKCRRSLRAERAGDESFDPGSVSALPAPARRYLEHAIDPGRPLARRVELTMAGEFRFGDRWCPFEAEETLAARRGFLWEPTVRLGPGLWFSGVDFYVDGEGGQRFFLDGLLPVVRAGGPAVDRSSAGRFLAESVWLPTSLLPAMGAEWETVDDDRARVSLPGVDEPLTLTVGGDGALRSVKTMRLDGGTGERRPFGAVVESERTVDGVTVPWEVEVGWETEAGEFEPFFRAELREAAFG</sequence>